<name>A0A2D6M1S6_9ARCH</name>
<evidence type="ECO:0000313" key="3">
    <source>
        <dbReference type="Proteomes" id="UP000226592"/>
    </source>
</evidence>
<comment type="caution">
    <text evidence="2">The sequence shown here is derived from an EMBL/GenBank/DDBJ whole genome shotgun (WGS) entry which is preliminary data.</text>
</comment>
<dbReference type="AlphaFoldDB" id="A0A2D6M1S6"/>
<accession>A0A2D6M1S6</accession>
<keyword evidence="1" id="KW-0812">Transmembrane</keyword>
<evidence type="ECO:0000256" key="1">
    <source>
        <dbReference type="SAM" id="Phobius"/>
    </source>
</evidence>
<protein>
    <recommendedName>
        <fullName evidence="4">Thioredoxin domain-containing protein</fullName>
    </recommendedName>
</protein>
<reference evidence="3" key="1">
    <citation type="submission" date="2017-09" db="EMBL/GenBank/DDBJ databases">
        <title>The Reconstruction of 2,631 Draft Metagenome-Assembled Genomes from the Global Oceans.</title>
        <authorList>
            <person name="Tully B.J."/>
            <person name="Graham E.D."/>
            <person name="Heidelberg J.F."/>
        </authorList>
    </citation>
    <scope>NUCLEOTIDE SEQUENCE [LARGE SCALE GENOMIC DNA]</scope>
</reference>
<gene>
    <name evidence="2" type="ORF">CL943_03720</name>
</gene>
<keyword evidence="1" id="KW-0472">Membrane</keyword>
<evidence type="ECO:0000313" key="2">
    <source>
        <dbReference type="EMBL" id="MAG22381.1"/>
    </source>
</evidence>
<dbReference type="InterPro" id="IPR036249">
    <property type="entry name" value="Thioredoxin-like_sf"/>
</dbReference>
<feature type="transmembrane region" description="Helical" evidence="1">
    <location>
        <begin position="43"/>
        <end position="62"/>
    </location>
</feature>
<dbReference type="SUPFAM" id="SSF52833">
    <property type="entry name" value="Thioredoxin-like"/>
    <property type="match status" value="1"/>
</dbReference>
<dbReference type="Proteomes" id="UP000226592">
    <property type="component" value="Unassembled WGS sequence"/>
</dbReference>
<evidence type="ECO:0008006" key="4">
    <source>
        <dbReference type="Google" id="ProtNLM"/>
    </source>
</evidence>
<organism evidence="2 3">
    <name type="scientific">Candidatus Iainarchaeum sp</name>
    <dbReference type="NCBI Taxonomy" id="3101447"/>
    <lineage>
        <taxon>Archaea</taxon>
        <taxon>Candidatus Iainarchaeota</taxon>
        <taxon>Candidatus Iainarchaeia</taxon>
        <taxon>Candidatus Iainarchaeales</taxon>
        <taxon>Candidatus Iainarchaeaceae</taxon>
        <taxon>Candidatus Iainarchaeum</taxon>
    </lineage>
</organism>
<proteinExistence type="predicted"/>
<dbReference type="Gene3D" id="3.40.30.10">
    <property type="entry name" value="Glutaredoxin"/>
    <property type="match status" value="1"/>
</dbReference>
<sequence>MAETDNQGNQTEKPVKSAEIVKVQNTGEKAAAKKGNWFQENKIIVALVAILAIFVVIAVLQLSQPPETVNPDDFHTGNGTVDSTVKFILIYSNDCPGCEIDGSFVLLLNKNGIGFAANKIEASTEDGKRIIGELGITKLPVALVDGESISQSMIVRSDDKLQISTPNGTITLRGLLELLARKYPTEVGYDIITDIFVLPELGLDGGRHTDYLLGTEECLPENPAQMFAKVDLFVDPYGTPYIKSTETVNFYRDYYSGRMDFDYHYLPIDASKNLFPADMPKGNIETMARYFACADEQGFLQKTENAFYARYCGSDDNNVLDPPERANCADSDHYGFPVLGDESALIASLDLEFDEGQFAECLSGLGERFSADSTLAEQLQIKRVPTAVINCKYSTHTINIDKALCKLDPEMEHCEFFR</sequence>
<dbReference type="EMBL" id="NZBU01000012">
    <property type="protein sequence ID" value="MAG22381.1"/>
    <property type="molecule type" value="Genomic_DNA"/>
</dbReference>
<keyword evidence="1" id="KW-1133">Transmembrane helix</keyword>